<dbReference type="PROSITE" id="PS51257">
    <property type="entry name" value="PROKAR_LIPOPROTEIN"/>
    <property type="match status" value="1"/>
</dbReference>
<proteinExistence type="predicted"/>
<comment type="caution">
    <text evidence="2">The sequence shown here is derived from an EMBL/GenBank/DDBJ whole genome shotgun (WGS) entry which is preliminary data.</text>
</comment>
<sequence length="263" mass="27172">MVVQRHGAGRAGAIVTAALVGGVFAAASGCGGGTAEMTGGPTPDPAALVRAAADRLVAAGSSQATTSMEMATGGTRVTIRGEGTYDYRHRTGQLTVMLPKDVKGAEERRPITELLAPGALYMKNRGAGVPADKWVRVDTTALADGNLVTGGATDPYAAAELLRGATGVTYVGEESLAGVKVRHYRGSVVLPAKVAKGFSTAVVPFDAYFDGSGRLCKVRQQFSYVNRDRPVAVASTTLLYGFGAAVGVRLPEARDIFDGKIQP</sequence>
<dbReference type="GeneID" id="96295665"/>
<protein>
    <submittedName>
        <fullName evidence="2">Lipoprotein</fullName>
    </submittedName>
</protein>
<organism evidence="2 3">
    <name type="scientific">Streptomyces xanthochromogenes</name>
    <dbReference type="NCBI Taxonomy" id="67384"/>
    <lineage>
        <taxon>Bacteria</taxon>
        <taxon>Bacillati</taxon>
        <taxon>Actinomycetota</taxon>
        <taxon>Actinomycetes</taxon>
        <taxon>Kitasatosporales</taxon>
        <taxon>Streptomycetaceae</taxon>
        <taxon>Streptomyces</taxon>
    </lineage>
</organism>
<dbReference type="EMBL" id="BMUU01000033">
    <property type="protein sequence ID" value="GGY72768.1"/>
    <property type="molecule type" value="Genomic_DNA"/>
</dbReference>
<gene>
    <name evidence="2" type="ORF">GCM10010326_78510</name>
</gene>
<dbReference type="RefSeq" id="WP_161245415.1">
    <property type="nucleotide sequence ID" value="NZ_BMUU01000033.1"/>
</dbReference>
<keyword evidence="3" id="KW-1185">Reference proteome</keyword>
<reference evidence="3" key="1">
    <citation type="journal article" date="2019" name="Int. J. Syst. Evol. Microbiol.">
        <title>The Global Catalogue of Microorganisms (GCM) 10K type strain sequencing project: providing services to taxonomists for standard genome sequencing and annotation.</title>
        <authorList>
            <consortium name="The Broad Institute Genomics Platform"/>
            <consortium name="The Broad Institute Genome Sequencing Center for Infectious Disease"/>
            <person name="Wu L."/>
            <person name="Ma J."/>
        </authorList>
    </citation>
    <scope>NUCLEOTIDE SEQUENCE [LARGE SCALE GENOMIC DNA]</scope>
    <source>
        <strain evidence="3">JCM 4594</strain>
    </source>
</reference>
<accession>A0ABQ3B3S1</accession>
<dbReference type="Proteomes" id="UP000600946">
    <property type="component" value="Unassembled WGS sequence"/>
</dbReference>
<feature type="signal peptide" evidence="1">
    <location>
        <begin position="1"/>
        <end position="25"/>
    </location>
</feature>
<keyword evidence="1" id="KW-0732">Signal</keyword>
<dbReference type="Gene3D" id="2.50.20.20">
    <property type="match status" value="1"/>
</dbReference>
<evidence type="ECO:0000256" key="1">
    <source>
        <dbReference type="SAM" id="SignalP"/>
    </source>
</evidence>
<dbReference type="InterPro" id="IPR029046">
    <property type="entry name" value="LolA/LolB/LppX"/>
</dbReference>
<evidence type="ECO:0000313" key="3">
    <source>
        <dbReference type="Proteomes" id="UP000600946"/>
    </source>
</evidence>
<evidence type="ECO:0000313" key="2">
    <source>
        <dbReference type="EMBL" id="GGY72768.1"/>
    </source>
</evidence>
<feature type="chain" id="PRO_5047242818" evidence="1">
    <location>
        <begin position="26"/>
        <end position="263"/>
    </location>
</feature>
<name>A0ABQ3B3S1_9ACTN</name>
<dbReference type="SUPFAM" id="SSF89392">
    <property type="entry name" value="Prokaryotic lipoproteins and lipoprotein localization factors"/>
    <property type="match status" value="1"/>
</dbReference>
<keyword evidence="2" id="KW-0449">Lipoprotein</keyword>